<dbReference type="EMBL" id="NMUE01000023">
    <property type="protein sequence ID" value="RFA95335.1"/>
    <property type="molecule type" value="Genomic_DNA"/>
</dbReference>
<feature type="transmembrane region" description="Helical" evidence="1">
    <location>
        <begin position="84"/>
        <end position="108"/>
    </location>
</feature>
<dbReference type="EMBL" id="NMUF01000020">
    <property type="protein sequence ID" value="RFA98179.1"/>
    <property type="molecule type" value="Genomic_DNA"/>
</dbReference>
<name>A0A371R309_9CREN</name>
<keyword evidence="1" id="KW-0812">Transmembrane</keyword>
<dbReference type="Proteomes" id="UP000256877">
    <property type="component" value="Unassembled WGS sequence"/>
</dbReference>
<feature type="transmembrane region" description="Helical" evidence="1">
    <location>
        <begin position="153"/>
        <end position="172"/>
    </location>
</feature>
<accession>A0A371R309</accession>
<feature type="transmembrane region" description="Helical" evidence="1">
    <location>
        <begin position="48"/>
        <end position="72"/>
    </location>
</feature>
<comment type="caution">
    <text evidence="3">The sequence shown here is derived from an EMBL/GenBank/DDBJ whole genome shotgun (WGS) entry which is preliminary data.</text>
</comment>
<reference evidence="4 5" key="1">
    <citation type="submission" date="2017-07" db="EMBL/GenBank/DDBJ databases">
        <title>Draft genome sequence of aerobic hyperthermophilic archaea, Pyrobaculum aerophilum YKB31 and YKB32.</title>
        <authorList>
            <person name="Mochizuki T."/>
            <person name="Berliner A.J."/>
            <person name="Yoshida-Takashima Y."/>
            <person name="Takaki Y."/>
            <person name="Nunoura T."/>
            <person name="Takai K."/>
        </authorList>
    </citation>
    <scope>NUCLEOTIDE SEQUENCE [LARGE SCALE GENOMIC DNA]</scope>
    <source>
        <strain evidence="2 5">YKB31</strain>
        <strain evidence="3 4">YKB32</strain>
    </source>
</reference>
<protein>
    <submittedName>
        <fullName evidence="3">Uncharacterized protein</fullName>
    </submittedName>
</protein>
<feature type="transmembrane region" description="Helical" evidence="1">
    <location>
        <begin position="21"/>
        <end position="42"/>
    </location>
</feature>
<evidence type="ECO:0000313" key="2">
    <source>
        <dbReference type="EMBL" id="RFA95335.1"/>
    </source>
</evidence>
<dbReference type="Proteomes" id="UP000257123">
    <property type="component" value="Unassembled WGS sequence"/>
</dbReference>
<feature type="transmembrane region" description="Helical" evidence="1">
    <location>
        <begin position="178"/>
        <end position="199"/>
    </location>
</feature>
<evidence type="ECO:0000313" key="5">
    <source>
        <dbReference type="Proteomes" id="UP000257123"/>
    </source>
</evidence>
<keyword evidence="1" id="KW-0472">Membrane</keyword>
<sequence>MSSEKVIKSLLKKIWKDHIAVINLLTITLTLLPGMICLYNFYVSQPYFRLLLCICFLVFINGGLAFGLVWLLNQRRVLLHSRGWASVAIFSLPVTVGVSAALFSHYALNVVKDIQSKLDVLGLTLLVLFVLILWIAAIIALPLIEAGVVGGSHVITVIGEFATSMGTTLWALDPHSPVAGTLMGSGLTLIAVGLQTYYAERQKRP</sequence>
<proteinExistence type="predicted"/>
<evidence type="ECO:0000313" key="3">
    <source>
        <dbReference type="EMBL" id="RFA98179.1"/>
    </source>
</evidence>
<evidence type="ECO:0000313" key="4">
    <source>
        <dbReference type="Proteomes" id="UP000256877"/>
    </source>
</evidence>
<gene>
    <name evidence="2" type="ORF">CGL51_07900</name>
    <name evidence="3" type="ORF">CGL52_07965</name>
</gene>
<dbReference type="AlphaFoldDB" id="A0A371R309"/>
<evidence type="ECO:0000256" key="1">
    <source>
        <dbReference type="SAM" id="Phobius"/>
    </source>
</evidence>
<feature type="transmembrane region" description="Helical" evidence="1">
    <location>
        <begin position="120"/>
        <end position="141"/>
    </location>
</feature>
<keyword evidence="1" id="KW-1133">Transmembrane helix</keyword>
<organism evidence="3 4">
    <name type="scientific">Pyrobaculum aerophilum</name>
    <dbReference type="NCBI Taxonomy" id="13773"/>
    <lineage>
        <taxon>Archaea</taxon>
        <taxon>Thermoproteota</taxon>
        <taxon>Thermoprotei</taxon>
        <taxon>Thermoproteales</taxon>
        <taxon>Thermoproteaceae</taxon>
        <taxon>Pyrobaculum</taxon>
    </lineage>
</organism>